<keyword evidence="4" id="KW-1003">Cell membrane</keyword>
<keyword evidence="5" id="KW-0963">Cytoplasm</keyword>
<evidence type="ECO:0000256" key="12">
    <source>
        <dbReference type="ARBA" id="ARBA00023273"/>
    </source>
</evidence>
<keyword evidence="11" id="KW-0472">Membrane</keyword>
<evidence type="ECO:0000256" key="13">
    <source>
        <dbReference type="ARBA" id="ARBA00035852"/>
    </source>
</evidence>
<sequence>MPTSPFAEHTARLARELATALVSEADDTRLAASAADIAARILAAAEAPHTVEIDAPSPGAAHIPFDITPASSPRNPLAPPMDIVWDGERSTCILTLPLQYQGPPGRVHGGIIALLLDHTLGNAANAGERPRSFTRYLNVLYEAATPIGEEIVVTGWAARQEGRKQFMEGTITVNGEVSVRAEGLWITPRENMTLVTSDGAEQR</sequence>
<evidence type="ECO:0000256" key="1">
    <source>
        <dbReference type="ARBA" id="ARBA00004170"/>
    </source>
</evidence>
<keyword evidence="10" id="KW-0443">Lipid metabolism</keyword>
<evidence type="ECO:0000256" key="14">
    <source>
        <dbReference type="ARBA" id="ARBA00037002"/>
    </source>
</evidence>
<evidence type="ECO:0000256" key="5">
    <source>
        <dbReference type="ARBA" id="ARBA00022490"/>
    </source>
</evidence>
<comment type="catalytic activity">
    <reaction evidence="21">
        <text>decanoyl-CoA + H2O = decanoate + CoA + H(+)</text>
        <dbReference type="Rhea" id="RHEA:40059"/>
        <dbReference type="ChEBI" id="CHEBI:15377"/>
        <dbReference type="ChEBI" id="CHEBI:15378"/>
        <dbReference type="ChEBI" id="CHEBI:27689"/>
        <dbReference type="ChEBI" id="CHEBI:57287"/>
        <dbReference type="ChEBI" id="CHEBI:61430"/>
    </reaction>
    <physiologicalReaction direction="left-to-right" evidence="21">
        <dbReference type="Rhea" id="RHEA:40060"/>
    </physiologicalReaction>
</comment>
<comment type="caution">
    <text evidence="25">The sequence shown here is derived from an EMBL/GenBank/DDBJ whole genome shotgun (WGS) entry which is preliminary data.</text>
</comment>
<dbReference type="Pfam" id="PF03061">
    <property type="entry name" value="4HBT"/>
    <property type="match status" value="1"/>
</dbReference>
<evidence type="ECO:0000256" key="3">
    <source>
        <dbReference type="ARBA" id="ARBA00004632"/>
    </source>
</evidence>
<evidence type="ECO:0000256" key="10">
    <source>
        <dbReference type="ARBA" id="ARBA00023098"/>
    </source>
</evidence>
<evidence type="ECO:0000259" key="24">
    <source>
        <dbReference type="Pfam" id="PF03061"/>
    </source>
</evidence>
<comment type="catalytic activity">
    <reaction evidence="22">
        <text>dodecanoyl-CoA + H2O = dodecanoate + CoA + H(+)</text>
        <dbReference type="Rhea" id="RHEA:30135"/>
        <dbReference type="ChEBI" id="CHEBI:15377"/>
        <dbReference type="ChEBI" id="CHEBI:15378"/>
        <dbReference type="ChEBI" id="CHEBI:18262"/>
        <dbReference type="ChEBI" id="CHEBI:57287"/>
        <dbReference type="ChEBI" id="CHEBI:57375"/>
    </reaction>
    <physiologicalReaction direction="left-to-right" evidence="22">
        <dbReference type="Rhea" id="RHEA:30136"/>
    </physiologicalReaction>
</comment>
<name>A0ABN2T853_9MICO</name>
<proteinExistence type="inferred from homology"/>
<evidence type="ECO:0000256" key="18">
    <source>
        <dbReference type="ARBA" id="ARBA00043210"/>
    </source>
</evidence>
<gene>
    <name evidence="25" type="ORF">GCM10009755_05340</name>
</gene>
<accession>A0ABN2T853</accession>
<dbReference type="Gene3D" id="3.10.129.10">
    <property type="entry name" value="Hotdog Thioesterase"/>
    <property type="match status" value="1"/>
</dbReference>
<evidence type="ECO:0000256" key="4">
    <source>
        <dbReference type="ARBA" id="ARBA00022475"/>
    </source>
</evidence>
<keyword evidence="26" id="KW-1185">Reference proteome</keyword>
<comment type="catalytic activity">
    <reaction evidence="23">
        <text>tetradecanoyl-CoA + H2O = tetradecanoate + CoA + H(+)</text>
        <dbReference type="Rhea" id="RHEA:40119"/>
        <dbReference type="ChEBI" id="CHEBI:15377"/>
        <dbReference type="ChEBI" id="CHEBI:15378"/>
        <dbReference type="ChEBI" id="CHEBI:30807"/>
        <dbReference type="ChEBI" id="CHEBI:57287"/>
        <dbReference type="ChEBI" id="CHEBI:57385"/>
    </reaction>
    <physiologicalReaction direction="left-to-right" evidence="23">
        <dbReference type="Rhea" id="RHEA:40120"/>
    </physiologicalReaction>
</comment>
<keyword evidence="9" id="KW-0809">Transit peptide</keyword>
<evidence type="ECO:0000256" key="21">
    <source>
        <dbReference type="ARBA" id="ARBA00047969"/>
    </source>
</evidence>
<dbReference type="EC" id="3.1.2.2" evidence="16"/>
<keyword evidence="7" id="KW-0378">Hydrolase</keyword>
<comment type="catalytic activity">
    <reaction evidence="19">
        <text>octanoyl-CoA + H2O = octanoate + CoA + H(+)</text>
        <dbReference type="Rhea" id="RHEA:30143"/>
        <dbReference type="ChEBI" id="CHEBI:15377"/>
        <dbReference type="ChEBI" id="CHEBI:15378"/>
        <dbReference type="ChEBI" id="CHEBI:25646"/>
        <dbReference type="ChEBI" id="CHEBI:57287"/>
        <dbReference type="ChEBI" id="CHEBI:57386"/>
    </reaction>
    <physiologicalReaction direction="left-to-right" evidence="19">
        <dbReference type="Rhea" id="RHEA:30144"/>
    </physiologicalReaction>
</comment>
<evidence type="ECO:0000256" key="17">
    <source>
        <dbReference type="ARBA" id="ARBA00040123"/>
    </source>
</evidence>
<comment type="catalytic activity">
    <reaction evidence="20">
        <text>hexadecanoyl-CoA + H2O = hexadecanoate + CoA + H(+)</text>
        <dbReference type="Rhea" id="RHEA:16645"/>
        <dbReference type="ChEBI" id="CHEBI:7896"/>
        <dbReference type="ChEBI" id="CHEBI:15377"/>
        <dbReference type="ChEBI" id="CHEBI:15378"/>
        <dbReference type="ChEBI" id="CHEBI:57287"/>
        <dbReference type="ChEBI" id="CHEBI:57379"/>
        <dbReference type="EC" id="3.1.2.2"/>
    </reaction>
    <physiologicalReaction direction="left-to-right" evidence="20">
        <dbReference type="Rhea" id="RHEA:16646"/>
    </physiologicalReaction>
</comment>
<evidence type="ECO:0000256" key="22">
    <source>
        <dbReference type="ARBA" id="ARBA00048074"/>
    </source>
</evidence>
<feature type="domain" description="Thioesterase" evidence="24">
    <location>
        <begin position="105"/>
        <end position="172"/>
    </location>
</feature>
<dbReference type="CDD" id="cd03443">
    <property type="entry name" value="PaaI_thioesterase"/>
    <property type="match status" value="1"/>
</dbReference>
<organism evidence="25 26">
    <name type="scientific">Brevibacterium samyangense</name>
    <dbReference type="NCBI Taxonomy" id="366888"/>
    <lineage>
        <taxon>Bacteria</taxon>
        <taxon>Bacillati</taxon>
        <taxon>Actinomycetota</taxon>
        <taxon>Actinomycetes</taxon>
        <taxon>Micrococcales</taxon>
        <taxon>Brevibacteriaceae</taxon>
        <taxon>Brevibacterium</taxon>
    </lineage>
</organism>
<dbReference type="Proteomes" id="UP001500755">
    <property type="component" value="Unassembled WGS sequence"/>
</dbReference>
<keyword evidence="6" id="KW-0053">Apoptosis</keyword>
<dbReference type="RefSeq" id="WP_344306726.1">
    <property type="nucleotide sequence ID" value="NZ_BAAANO010000005.1"/>
</dbReference>
<dbReference type="InterPro" id="IPR029069">
    <property type="entry name" value="HotDog_dom_sf"/>
</dbReference>
<keyword evidence="12" id="KW-0966">Cell projection</keyword>
<evidence type="ECO:0000256" key="19">
    <source>
        <dbReference type="ARBA" id="ARBA00047588"/>
    </source>
</evidence>
<evidence type="ECO:0000313" key="26">
    <source>
        <dbReference type="Proteomes" id="UP001500755"/>
    </source>
</evidence>
<evidence type="ECO:0000256" key="8">
    <source>
        <dbReference type="ARBA" id="ARBA00022832"/>
    </source>
</evidence>
<dbReference type="InterPro" id="IPR052365">
    <property type="entry name" value="THEM4/THEM5_acyl-CoA_thioest"/>
</dbReference>
<protein>
    <recommendedName>
        <fullName evidence="17">Acyl-coenzyme A thioesterase THEM4</fullName>
        <ecNumber evidence="16">3.1.2.2</ecNumber>
    </recommendedName>
    <alternativeName>
        <fullName evidence="18">Thioesterase superfamily member 4</fullName>
    </alternativeName>
</protein>
<dbReference type="InterPro" id="IPR006683">
    <property type="entry name" value="Thioestr_dom"/>
</dbReference>
<keyword evidence="8" id="KW-0276">Fatty acid metabolism</keyword>
<evidence type="ECO:0000256" key="20">
    <source>
        <dbReference type="ARBA" id="ARBA00047734"/>
    </source>
</evidence>
<evidence type="ECO:0000256" key="16">
    <source>
        <dbReference type="ARBA" id="ARBA00038848"/>
    </source>
</evidence>
<comment type="catalytic activity">
    <reaction evidence="13">
        <text>(5Z,8Z,11Z,14Z)-eicosatetraenoyl-CoA + H2O = (5Z,8Z,11Z,14Z)-eicosatetraenoate + CoA + H(+)</text>
        <dbReference type="Rhea" id="RHEA:40151"/>
        <dbReference type="ChEBI" id="CHEBI:15377"/>
        <dbReference type="ChEBI" id="CHEBI:15378"/>
        <dbReference type="ChEBI" id="CHEBI:32395"/>
        <dbReference type="ChEBI" id="CHEBI:57287"/>
        <dbReference type="ChEBI" id="CHEBI:57368"/>
    </reaction>
    <physiologicalReaction direction="left-to-right" evidence="13">
        <dbReference type="Rhea" id="RHEA:40152"/>
    </physiologicalReaction>
</comment>
<dbReference type="SUPFAM" id="SSF54637">
    <property type="entry name" value="Thioesterase/thiol ester dehydrase-isomerase"/>
    <property type="match status" value="1"/>
</dbReference>
<evidence type="ECO:0000256" key="6">
    <source>
        <dbReference type="ARBA" id="ARBA00022703"/>
    </source>
</evidence>
<evidence type="ECO:0000256" key="9">
    <source>
        <dbReference type="ARBA" id="ARBA00022946"/>
    </source>
</evidence>
<dbReference type="PANTHER" id="PTHR12418:SF19">
    <property type="entry name" value="ACYL-COENZYME A THIOESTERASE THEM4"/>
    <property type="match status" value="1"/>
</dbReference>
<evidence type="ECO:0000256" key="15">
    <source>
        <dbReference type="ARBA" id="ARBA00038456"/>
    </source>
</evidence>
<evidence type="ECO:0000313" key="25">
    <source>
        <dbReference type="EMBL" id="GAA2000481.1"/>
    </source>
</evidence>
<dbReference type="PANTHER" id="PTHR12418">
    <property type="entry name" value="ACYL-COENZYME A THIOESTERASE THEM4"/>
    <property type="match status" value="1"/>
</dbReference>
<evidence type="ECO:0000256" key="11">
    <source>
        <dbReference type="ARBA" id="ARBA00023136"/>
    </source>
</evidence>
<comment type="subcellular location">
    <subcellularLocation>
        <location evidence="3">Cell projection</location>
        <location evidence="3">Ruffle membrane</location>
    </subcellularLocation>
    <subcellularLocation>
        <location evidence="2">Cytoplasm</location>
    </subcellularLocation>
    <subcellularLocation>
        <location evidence="1">Membrane</location>
        <topology evidence="1">Peripheral membrane protein</topology>
    </subcellularLocation>
</comment>
<dbReference type="EMBL" id="BAAANO010000005">
    <property type="protein sequence ID" value="GAA2000481.1"/>
    <property type="molecule type" value="Genomic_DNA"/>
</dbReference>
<comment type="similarity">
    <text evidence="15">Belongs to the THEM4/THEM5 thioesterase family.</text>
</comment>
<reference evidence="25 26" key="1">
    <citation type="journal article" date="2019" name="Int. J. Syst. Evol. Microbiol.">
        <title>The Global Catalogue of Microorganisms (GCM) 10K type strain sequencing project: providing services to taxonomists for standard genome sequencing and annotation.</title>
        <authorList>
            <consortium name="The Broad Institute Genomics Platform"/>
            <consortium name="The Broad Institute Genome Sequencing Center for Infectious Disease"/>
            <person name="Wu L."/>
            <person name="Ma J."/>
        </authorList>
    </citation>
    <scope>NUCLEOTIDE SEQUENCE [LARGE SCALE GENOMIC DNA]</scope>
    <source>
        <strain evidence="25 26">JCM 14546</strain>
    </source>
</reference>
<evidence type="ECO:0000256" key="2">
    <source>
        <dbReference type="ARBA" id="ARBA00004496"/>
    </source>
</evidence>
<evidence type="ECO:0000256" key="7">
    <source>
        <dbReference type="ARBA" id="ARBA00022801"/>
    </source>
</evidence>
<comment type="catalytic activity">
    <reaction evidence="14">
        <text>(9Z)-octadecenoyl-CoA + H2O = (9Z)-octadecenoate + CoA + H(+)</text>
        <dbReference type="Rhea" id="RHEA:40139"/>
        <dbReference type="ChEBI" id="CHEBI:15377"/>
        <dbReference type="ChEBI" id="CHEBI:15378"/>
        <dbReference type="ChEBI" id="CHEBI:30823"/>
        <dbReference type="ChEBI" id="CHEBI:57287"/>
        <dbReference type="ChEBI" id="CHEBI:57387"/>
    </reaction>
    <physiologicalReaction direction="left-to-right" evidence="14">
        <dbReference type="Rhea" id="RHEA:40140"/>
    </physiologicalReaction>
</comment>
<evidence type="ECO:0000256" key="23">
    <source>
        <dbReference type="ARBA" id="ARBA00048180"/>
    </source>
</evidence>